<dbReference type="PRINTS" id="PR01469">
    <property type="entry name" value="CARBMTKINASE"/>
</dbReference>
<dbReference type="GO" id="GO:0008804">
    <property type="term" value="F:carbamate kinase activity"/>
    <property type="evidence" value="ECO:0007669"/>
    <property type="project" value="InterPro"/>
</dbReference>
<sequence length="316" mass="34872">MANSRTVMIALGGNALSPKSEAGTITEQFRHTKSSLKGVMHFVRANYNICITHGNGPQVGAELSRNEIAAEKIPPLPLGVLVANTQGAMGYMIQQSLQNALYSEDSNREVVSFISQMKVNGNDPAIGNPSKFIGVSYTNDKARKYMSKYGWEMREQEPGLWRRVVPSPDPLYIFNGKSIKHLVDFGTIVIAGGGGGIPAYNLEDGSLEGLDGVIDKDMTAALLGRIIKAQELFIITDVDNIYLNFKTDSQEIIRNTTAKDVEQWLKDGQFWRGTMEPKIKAALYFLNHHGKEVIITSIENIEKAIQKKAGTRILKN</sequence>
<evidence type="ECO:0000256" key="2">
    <source>
        <dbReference type="ARBA" id="ARBA00022679"/>
    </source>
</evidence>
<evidence type="ECO:0000256" key="1">
    <source>
        <dbReference type="ARBA" id="ARBA00011066"/>
    </source>
</evidence>
<dbReference type="EMBL" id="UINC01001796">
    <property type="protein sequence ID" value="SUZ88969.1"/>
    <property type="molecule type" value="Genomic_DNA"/>
</dbReference>
<feature type="domain" description="Aspartate/glutamate/uridylate kinase" evidence="4">
    <location>
        <begin position="6"/>
        <end position="297"/>
    </location>
</feature>
<name>A0A381RDI8_9ZZZZ</name>
<dbReference type="PIRSF" id="PIRSF000723">
    <property type="entry name" value="Carbamate_kin"/>
    <property type="match status" value="1"/>
</dbReference>
<dbReference type="PANTHER" id="PTHR30409">
    <property type="entry name" value="CARBAMATE KINASE"/>
    <property type="match status" value="1"/>
</dbReference>
<keyword evidence="3" id="KW-0418">Kinase</keyword>
<comment type="similarity">
    <text evidence="1">Belongs to the carbamate kinase family.</text>
</comment>
<dbReference type="InterPro" id="IPR003964">
    <property type="entry name" value="Carb_kinase"/>
</dbReference>
<dbReference type="Pfam" id="PF00696">
    <property type="entry name" value="AA_kinase"/>
    <property type="match status" value="1"/>
</dbReference>
<dbReference type="PANTHER" id="PTHR30409:SF1">
    <property type="entry name" value="CARBAMATE KINASE-RELATED"/>
    <property type="match status" value="1"/>
</dbReference>
<dbReference type="InterPro" id="IPR001048">
    <property type="entry name" value="Asp/Glu/Uridylate_kinase"/>
</dbReference>
<keyword evidence="2" id="KW-0808">Transferase</keyword>
<dbReference type="GO" id="GO:0005829">
    <property type="term" value="C:cytosol"/>
    <property type="evidence" value="ECO:0007669"/>
    <property type="project" value="TreeGrafter"/>
</dbReference>
<evidence type="ECO:0000259" key="4">
    <source>
        <dbReference type="Pfam" id="PF00696"/>
    </source>
</evidence>
<organism evidence="5">
    <name type="scientific">marine metagenome</name>
    <dbReference type="NCBI Taxonomy" id="408172"/>
    <lineage>
        <taxon>unclassified sequences</taxon>
        <taxon>metagenomes</taxon>
        <taxon>ecological metagenomes</taxon>
    </lineage>
</organism>
<evidence type="ECO:0000313" key="5">
    <source>
        <dbReference type="EMBL" id="SUZ88969.1"/>
    </source>
</evidence>
<dbReference type="Gene3D" id="3.40.1160.10">
    <property type="entry name" value="Acetylglutamate kinase-like"/>
    <property type="match status" value="1"/>
</dbReference>
<dbReference type="GO" id="GO:0019546">
    <property type="term" value="P:L-arginine deiminase pathway"/>
    <property type="evidence" value="ECO:0007669"/>
    <property type="project" value="TreeGrafter"/>
</dbReference>
<reference evidence="5" key="1">
    <citation type="submission" date="2018-05" db="EMBL/GenBank/DDBJ databases">
        <authorList>
            <person name="Lanie J.A."/>
            <person name="Ng W.-L."/>
            <person name="Kazmierczak K.M."/>
            <person name="Andrzejewski T.M."/>
            <person name="Davidsen T.M."/>
            <person name="Wayne K.J."/>
            <person name="Tettelin H."/>
            <person name="Glass J.I."/>
            <person name="Rusch D."/>
            <person name="Podicherti R."/>
            <person name="Tsui H.-C.T."/>
            <person name="Winkler M.E."/>
        </authorList>
    </citation>
    <scope>NUCLEOTIDE SEQUENCE</scope>
</reference>
<protein>
    <recommendedName>
        <fullName evidence="4">Aspartate/glutamate/uridylate kinase domain-containing protein</fullName>
    </recommendedName>
</protein>
<dbReference type="NCBIfam" id="NF009007">
    <property type="entry name" value="PRK12352.1"/>
    <property type="match status" value="1"/>
</dbReference>
<accession>A0A381RDI8</accession>
<dbReference type="CDD" id="cd04235">
    <property type="entry name" value="AAK_CK"/>
    <property type="match status" value="1"/>
</dbReference>
<dbReference type="SUPFAM" id="SSF53633">
    <property type="entry name" value="Carbamate kinase-like"/>
    <property type="match status" value="1"/>
</dbReference>
<dbReference type="AlphaFoldDB" id="A0A381RDI8"/>
<proteinExistence type="inferred from homology"/>
<evidence type="ECO:0000256" key="3">
    <source>
        <dbReference type="ARBA" id="ARBA00022777"/>
    </source>
</evidence>
<dbReference type="InterPro" id="IPR036393">
    <property type="entry name" value="AceGlu_kinase-like_sf"/>
</dbReference>
<gene>
    <name evidence="5" type="ORF">METZ01_LOCUS41823</name>
</gene>